<dbReference type="PRINTS" id="PR00090">
    <property type="entry name" value="RNGDIOXGNASE"/>
</dbReference>
<dbReference type="CDD" id="cd08879">
    <property type="entry name" value="RHO_alpha_C_AntDO-like"/>
    <property type="match status" value="1"/>
</dbReference>
<dbReference type="InterPro" id="IPR001663">
    <property type="entry name" value="Rng_hydr_dOase-A"/>
</dbReference>
<name>A0ABY8H118_9BURK</name>
<dbReference type="Pfam" id="PF00848">
    <property type="entry name" value="Ring_hydroxyl_A"/>
    <property type="match status" value="1"/>
</dbReference>
<keyword evidence="3" id="KW-0479">Metal-binding</keyword>
<comment type="similarity">
    <text evidence="1">Belongs to the bacterial ring-hydroxylating dioxygenase alpha subunit family.</text>
</comment>
<protein>
    <submittedName>
        <fullName evidence="8">Aromatic ring-hydroxylating dioxygenase subunit alpha</fullName>
    </submittedName>
</protein>
<organism evidence="8 9">
    <name type="scientific">Achromobacter spanius</name>
    <dbReference type="NCBI Taxonomy" id="217203"/>
    <lineage>
        <taxon>Bacteria</taxon>
        <taxon>Pseudomonadati</taxon>
        <taxon>Pseudomonadota</taxon>
        <taxon>Betaproteobacteria</taxon>
        <taxon>Burkholderiales</taxon>
        <taxon>Alcaligenaceae</taxon>
        <taxon>Achromobacter</taxon>
    </lineage>
</organism>
<evidence type="ECO:0000256" key="2">
    <source>
        <dbReference type="ARBA" id="ARBA00022714"/>
    </source>
</evidence>
<keyword evidence="5" id="KW-0408">Iron</keyword>
<reference evidence="8 9" key="1">
    <citation type="submission" date="2023-03" db="EMBL/GenBank/DDBJ databases">
        <title>Achromobacter spanius LIG8.</title>
        <authorList>
            <person name="Shrestha S."/>
        </authorList>
    </citation>
    <scope>NUCLEOTIDE SEQUENCE [LARGE SCALE GENOMIC DNA]</scope>
    <source>
        <strain evidence="8 9">LIG8</strain>
    </source>
</reference>
<dbReference type="EMBL" id="CP121261">
    <property type="protein sequence ID" value="WFP10667.1"/>
    <property type="molecule type" value="Genomic_DNA"/>
</dbReference>
<dbReference type="InterPro" id="IPR036922">
    <property type="entry name" value="Rieske_2Fe-2S_sf"/>
</dbReference>
<evidence type="ECO:0000256" key="3">
    <source>
        <dbReference type="ARBA" id="ARBA00022723"/>
    </source>
</evidence>
<evidence type="ECO:0000313" key="8">
    <source>
        <dbReference type="EMBL" id="WFP10667.1"/>
    </source>
</evidence>
<evidence type="ECO:0000256" key="1">
    <source>
        <dbReference type="ARBA" id="ARBA00008751"/>
    </source>
</evidence>
<dbReference type="Gene3D" id="3.90.380.10">
    <property type="entry name" value="Naphthalene 1,2-dioxygenase Alpha Subunit, Chain A, domain 1"/>
    <property type="match status" value="1"/>
</dbReference>
<dbReference type="GO" id="GO:0051213">
    <property type="term" value="F:dioxygenase activity"/>
    <property type="evidence" value="ECO:0007669"/>
    <property type="project" value="UniProtKB-KW"/>
</dbReference>
<dbReference type="PANTHER" id="PTHR43756">
    <property type="entry name" value="CHOLINE MONOOXYGENASE, CHLOROPLASTIC"/>
    <property type="match status" value="1"/>
</dbReference>
<accession>A0ABY8H118</accession>
<evidence type="ECO:0000256" key="6">
    <source>
        <dbReference type="ARBA" id="ARBA00023014"/>
    </source>
</evidence>
<evidence type="ECO:0000256" key="5">
    <source>
        <dbReference type="ARBA" id="ARBA00023004"/>
    </source>
</evidence>
<keyword evidence="9" id="KW-1185">Reference proteome</keyword>
<keyword evidence="4" id="KW-0560">Oxidoreductase</keyword>
<dbReference type="SUPFAM" id="SSF55961">
    <property type="entry name" value="Bet v1-like"/>
    <property type="match status" value="1"/>
</dbReference>
<keyword evidence="8" id="KW-0223">Dioxygenase</keyword>
<dbReference type="InterPro" id="IPR017941">
    <property type="entry name" value="Rieske_2Fe-2S"/>
</dbReference>
<dbReference type="Gene3D" id="2.102.10.10">
    <property type="entry name" value="Rieske [2Fe-2S] iron-sulphur domain"/>
    <property type="match status" value="1"/>
</dbReference>
<keyword evidence="6" id="KW-0411">Iron-sulfur</keyword>
<dbReference type="PANTHER" id="PTHR43756:SF1">
    <property type="entry name" value="3-PHENYLPROPIONATE_CINNAMIC ACID DIOXYGENASE SUBUNIT ALPHA"/>
    <property type="match status" value="1"/>
</dbReference>
<gene>
    <name evidence="8" type="ORF">P8T11_12665</name>
</gene>
<evidence type="ECO:0000313" key="9">
    <source>
        <dbReference type="Proteomes" id="UP001214170"/>
    </source>
</evidence>
<sequence>MTDGSFKDGSLHQGFGHLVGPDQVHRDLYIDPDVYRAEQARLWTRAWVYVGHESQTPAVGDYTTTNIAGQSMIMLRASANEVTVLMNRCAHKGSQLVHEHAGNCGKVLRCPYHAWTFRLDGSLLSIPLKNDYEGTNLSACPSGKGLASPGAYVNYKGFVFVRISHDGPDFESYFGEALATLDNMVARAPDGELSVLGAPLRNRIGCNWKLYLENVNDTVHPISTHESAASAAKHVAEALPEGGDTVLAMEQLLPFGAGYSFYSEMGARVLPHGHSILGTKFSIHTGYAPLPDYQAELEARHGKEGAQQILAFSPQNTVLYPSLAAKASPMILRVLRPLAVNETLIETWAFAPKNAPARLRQRAASYARLVFSPMSVVAHDDVHLFESQQRGLACDGNEWLSLHRGYQESELQAGASSMESGNNEWVIRNQHRGWLNLMGDAA</sequence>
<evidence type="ECO:0000259" key="7">
    <source>
        <dbReference type="PROSITE" id="PS51296"/>
    </source>
</evidence>
<keyword evidence="2" id="KW-0001">2Fe-2S</keyword>
<dbReference type="RefSeq" id="WP_268081610.1">
    <property type="nucleotide sequence ID" value="NZ_CP106885.1"/>
</dbReference>
<dbReference type="PROSITE" id="PS51296">
    <property type="entry name" value="RIESKE"/>
    <property type="match status" value="1"/>
</dbReference>
<proteinExistence type="inferred from homology"/>
<evidence type="ECO:0000256" key="4">
    <source>
        <dbReference type="ARBA" id="ARBA00023002"/>
    </source>
</evidence>
<dbReference type="Pfam" id="PF00355">
    <property type="entry name" value="Rieske"/>
    <property type="match status" value="1"/>
</dbReference>
<dbReference type="Proteomes" id="UP001214170">
    <property type="component" value="Chromosome"/>
</dbReference>
<feature type="domain" description="Rieske" evidence="7">
    <location>
        <begin position="47"/>
        <end position="127"/>
    </location>
</feature>
<dbReference type="InterPro" id="IPR015879">
    <property type="entry name" value="Ring_hydroxy_dOase_asu_C_dom"/>
</dbReference>
<dbReference type="SUPFAM" id="SSF50022">
    <property type="entry name" value="ISP domain"/>
    <property type="match status" value="1"/>
</dbReference>